<dbReference type="AlphaFoldDB" id="X1FZX0"/>
<dbReference type="EMBL" id="BARU01002288">
    <property type="protein sequence ID" value="GAH26318.1"/>
    <property type="molecule type" value="Genomic_DNA"/>
</dbReference>
<name>X1FZX0_9ZZZZ</name>
<evidence type="ECO:0000256" key="1">
    <source>
        <dbReference type="SAM" id="MobiDB-lite"/>
    </source>
</evidence>
<reference evidence="2" key="1">
    <citation type="journal article" date="2014" name="Front. Microbiol.">
        <title>High frequency of phylogenetically diverse reductive dehalogenase-homologous genes in deep subseafloor sedimentary metagenomes.</title>
        <authorList>
            <person name="Kawai M."/>
            <person name="Futagami T."/>
            <person name="Toyoda A."/>
            <person name="Takaki Y."/>
            <person name="Nishi S."/>
            <person name="Hori S."/>
            <person name="Arai W."/>
            <person name="Tsubouchi T."/>
            <person name="Morono Y."/>
            <person name="Uchiyama I."/>
            <person name="Ito T."/>
            <person name="Fujiyama A."/>
            <person name="Inagaki F."/>
            <person name="Takami H."/>
        </authorList>
    </citation>
    <scope>NUCLEOTIDE SEQUENCE</scope>
    <source>
        <strain evidence="2">Expedition CK06-06</strain>
    </source>
</reference>
<accession>X1FZX0</accession>
<proteinExistence type="predicted"/>
<feature type="region of interest" description="Disordered" evidence="1">
    <location>
        <begin position="36"/>
        <end position="59"/>
    </location>
</feature>
<evidence type="ECO:0000313" key="2">
    <source>
        <dbReference type="EMBL" id="GAH26318.1"/>
    </source>
</evidence>
<sequence>ERLRVVELKAEATRKRVYREDKATEAAQAVEVSEPVAGPPVNINPATGLPWQTGDAVRL</sequence>
<organism evidence="2">
    <name type="scientific">marine sediment metagenome</name>
    <dbReference type="NCBI Taxonomy" id="412755"/>
    <lineage>
        <taxon>unclassified sequences</taxon>
        <taxon>metagenomes</taxon>
        <taxon>ecological metagenomes</taxon>
    </lineage>
</organism>
<protein>
    <submittedName>
        <fullName evidence="2">Uncharacterized protein</fullName>
    </submittedName>
</protein>
<gene>
    <name evidence="2" type="ORF">S03H2_05475</name>
</gene>
<comment type="caution">
    <text evidence="2">The sequence shown here is derived from an EMBL/GenBank/DDBJ whole genome shotgun (WGS) entry which is preliminary data.</text>
</comment>
<feature type="non-terminal residue" evidence="2">
    <location>
        <position position="1"/>
    </location>
</feature>